<protein>
    <submittedName>
        <fullName evidence="1">Uncharacterized protein</fullName>
    </submittedName>
</protein>
<organism evidence="1 2">
    <name type="scientific">Diphasiastrum complanatum</name>
    <name type="common">Issler's clubmoss</name>
    <name type="synonym">Lycopodium complanatum</name>
    <dbReference type="NCBI Taxonomy" id="34168"/>
    <lineage>
        <taxon>Eukaryota</taxon>
        <taxon>Viridiplantae</taxon>
        <taxon>Streptophyta</taxon>
        <taxon>Embryophyta</taxon>
        <taxon>Tracheophyta</taxon>
        <taxon>Lycopodiopsida</taxon>
        <taxon>Lycopodiales</taxon>
        <taxon>Lycopodiaceae</taxon>
        <taxon>Lycopodioideae</taxon>
        <taxon>Diphasiastrum</taxon>
    </lineage>
</organism>
<sequence length="272" mass="31206">MSIPEEYRCFVGGLSWNINDRSLEDAFSKFGKVLEAKDCAASVCERNWSTWALIHTRRRNRLSVSQLERLVFCSTNARLARRLPTITSALQVMLDRDTGHSRGFGFVTFADQESLDEAIDRFHNKELDGRIISVNVAKPKVEGDGGYGNDNGHSRGGRGSDCFKCGRPGHWARDCSSRSRDRYAGSREYHRSESHRGSDDYSIRSGRGRYSDYDDYNSRHGDRYHREGKRDYRDQDSRHGGARNGGSSYREKLGPYHRSSDRKERRSSYDRP</sequence>
<gene>
    <name evidence="1" type="ORF">O6H91_02G056500</name>
</gene>
<reference evidence="2" key="1">
    <citation type="journal article" date="2024" name="Proc. Natl. Acad. Sci. U.S.A.">
        <title>Extraordinary preservation of gene collinearity over three hundred million years revealed in homosporous lycophytes.</title>
        <authorList>
            <person name="Li C."/>
            <person name="Wickell D."/>
            <person name="Kuo L.Y."/>
            <person name="Chen X."/>
            <person name="Nie B."/>
            <person name="Liao X."/>
            <person name="Peng D."/>
            <person name="Ji J."/>
            <person name="Jenkins J."/>
            <person name="Williams M."/>
            <person name="Shu S."/>
            <person name="Plott C."/>
            <person name="Barry K."/>
            <person name="Rajasekar S."/>
            <person name="Grimwood J."/>
            <person name="Han X."/>
            <person name="Sun S."/>
            <person name="Hou Z."/>
            <person name="He W."/>
            <person name="Dai G."/>
            <person name="Sun C."/>
            <person name="Schmutz J."/>
            <person name="Leebens-Mack J.H."/>
            <person name="Li F.W."/>
            <person name="Wang L."/>
        </authorList>
    </citation>
    <scope>NUCLEOTIDE SEQUENCE [LARGE SCALE GENOMIC DNA]</scope>
    <source>
        <strain evidence="2">cv. PW_Plant_1</strain>
    </source>
</reference>
<keyword evidence="2" id="KW-1185">Reference proteome</keyword>
<evidence type="ECO:0000313" key="1">
    <source>
        <dbReference type="EMBL" id="KAJ7565328.1"/>
    </source>
</evidence>
<accession>A0ACC2EFZ5</accession>
<proteinExistence type="predicted"/>
<evidence type="ECO:0000313" key="2">
    <source>
        <dbReference type="Proteomes" id="UP001162992"/>
    </source>
</evidence>
<name>A0ACC2EFZ5_DIPCM</name>
<dbReference type="Proteomes" id="UP001162992">
    <property type="component" value="Chromosome 2"/>
</dbReference>
<comment type="caution">
    <text evidence="1">The sequence shown here is derived from an EMBL/GenBank/DDBJ whole genome shotgun (WGS) entry which is preliminary data.</text>
</comment>
<dbReference type="EMBL" id="CM055093">
    <property type="protein sequence ID" value="KAJ7565328.1"/>
    <property type="molecule type" value="Genomic_DNA"/>
</dbReference>